<feature type="compositionally biased region" description="Low complexity" evidence="1">
    <location>
        <begin position="44"/>
        <end position="53"/>
    </location>
</feature>
<feature type="region of interest" description="Disordered" evidence="1">
    <location>
        <begin position="44"/>
        <end position="64"/>
    </location>
</feature>
<dbReference type="EMBL" id="JAIOIU010000033">
    <property type="protein sequence ID" value="MBZ0159102.1"/>
    <property type="molecule type" value="Genomic_DNA"/>
</dbReference>
<proteinExistence type="predicted"/>
<gene>
    <name evidence="2" type="ORF">K8G79_02990</name>
</gene>
<reference evidence="2 3" key="1">
    <citation type="journal article" date="2021" name="bioRxiv">
        <title>Unraveling nitrogen, sulfur and carbon metabolic pathways and microbial community transcriptional responses to substrate deprivation and toxicity stresses in a bioreactor mimicking anoxic brackish coastal sediment conditions.</title>
        <authorList>
            <person name="Martins P.D."/>
            <person name="Echeveste M.J."/>
            <person name="Arshad A."/>
            <person name="Kurth J."/>
            <person name="Ouboter H."/>
            <person name="Jetten M.S.M."/>
            <person name="Welte C.U."/>
        </authorList>
    </citation>
    <scope>NUCLEOTIDE SEQUENCE [LARGE SCALE GENOMIC DNA]</scope>
    <source>
        <strain evidence="2">MAG_38</strain>
    </source>
</reference>
<organism evidence="2 3">
    <name type="scientific">Candidatus Methylomirabilis tolerans</name>
    <dbReference type="NCBI Taxonomy" id="3123416"/>
    <lineage>
        <taxon>Bacteria</taxon>
        <taxon>Candidatus Methylomirabilota</taxon>
        <taxon>Candidatus Methylomirabilia</taxon>
        <taxon>Candidatus Methylomirabilales</taxon>
        <taxon>Candidatus Methylomirabilaceae</taxon>
        <taxon>Candidatus Methylomirabilis</taxon>
    </lineage>
</organism>
<comment type="caution">
    <text evidence="2">The sequence shown here is derived from an EMBL/GenBank/DDBJ whole genome shotgun (WGS) entry which is preliminary data.</text>
</comment>
<dbReference type="AlphaFoldDB" id="A0AAJ1EJW7"/>
<evidence type="ECO:0000313" key="2">
    <source>
        <dbReference type="EMBL" id="MBZ0159102.1"/>
    </source>
</evidence>
<sequence>MYSPRIDEDLIPPLYRLAKVRRIPMTRLVSEILQKALMIVDSQQAQADQDGAGTVKGGESDVRS</sequence>
<name>A0AAJ1EJW7_9BACT</name>
<dbReference type="Proteomes" id="UP001197609">
    <property type="component" value="Unassembled WGS sequence"/>
</dbReference>
<evidence type="ECO:0000256" key="1">
    <source>
        <dbReference type="SAM" id="MobiDB-lite"/>
    </source>
</evidence>
<accession>A0AAJ1EJW7</accession>
<protein>
    <submittedName>
        <fullName evidence="2">Uncharacterized protein</fullName>
    </submittedName>
</protein>
<evidence type="ECO:0000313" key="3">
    <source>
        <dbReference type="Proteomes" id="UP001197609"/>
    </source>
</evidence>